<gene>
    <name evidence="1" type="ORF">V6N11_000010</name>
</gene>
<organism evidence="1 2">
    <name type="scientific">Hibiscus sabdariffa</name>
    <name type="common">roselle</name>
    <dbReference type="NCBI Taxonomy" id="183260"/>
    <lineage>
        <taxon>Eukaryota</taxon>
        <taxon>Viridiplantae</taxon>
        <taxon>Streptophyta</taxon>
        <taxon>Embryophyta</taxon>
        <taxon>Tracheophyta</taxon>
        <taxon>Spermatophyta</taxon>
        <taxon>Magnoliopsida</taxon>
        <taxon>eudicotyledons</taxon>
        <taxon>Gunneridae</taxon>
        <taxon>Pentapetalae</taxon>
        <taxon>rosids</taxon>
        <taxon>malvids</taxon>
        <taxon>Malvales</taxon>
        <taxon>Malvaceae</taxon>
        <taxon>Malvoideae</taxon>
        <taxon>Hibiscus</taxon>
    </lineage>
</organism>
<evidence type="ECO:0000313" key="1">
    <source>
        <dbReference type="EMBL" id="KAK8480318.1"/>
    </source>
</evidence>
<evidence type="ECO:0000313" key="2">
    <source>
        <dbReference type="Proteomes" id="UP001396334"/>
    </source>
</evidence>
<accession>A0ABR1ZIC2</accession>
<dbReference type="EMBL" id="JBBPBN010001052">
    <property type="protein sequence ID" value="KAK8480318.1"/>
    <property type="molecule type" value="Genomic_DNA"/>
</dbReference>
<reference evidence="1 2" key="1">
    <citation type="journal article" date="2024" name="G3 (Bethesda)">
        <title>Genome assembly of Hibiscus sabdariffa L. provides insights into metabolisms of medicinal natural products.</title>
        <authorList>
            <person name="Kim T."/>
        </authorList>
    </citation>
    <scope>NUCLEOTIDE SEQUENCE [LARGE SCALE GENOMIC DNA]</scope>
    <source>
        <strain evidence="1">TK-2024</strain>
        <tissue evidence="1">Old leaves</tissue>
    </source>
</reference>
<keyword evidence="2" id="KW-1185">Reference proteome</keyword>
<comment type="caution">
    <text evidence="1">The sequence shown here is derived from an EMBL/GenBank/DDBJ whole genome shotgun (WGS) entry which is preliminary data.</text>
</comment>
<protein>
    <submittedName>
        <fullName evidence="1">Uncharacterized protein</fullName>
    </submittedName>
</protein>
<proteinExistence type="predicted"/>
<dbReference type="Proteomes" id="UP001396334">
    <property type="component" value="Unassembled WGS sequence"/>
</dbReference>
<name>A0ABR1ZIC2_9ROSI</name>
<sequence length="73" mass="7886">MAENGVVVHARSGAAFATRMGADRDILKDPKELDFGESGRTARCANDRNPDFQLIEMPSINGVEGECSRYAVA</sequence>